<evidence type="ECO:0000256" key="7">
    <source>
        <dbReference type="HAMAP-Rule" id="MF_01131"/>
    </source>
</evidence>
<keyword evidence="4 7" id="KW-0520">NAD</keyword>
<dbReference type="AlphaFoldDB" id="A0A8J6NMI8"/>
<evidence type="ECO:0000256" key="3">
    <source>
        <dbReference type="ARBA" id="ARBA00023015"/>
    </source>
</evidence>
<dbReference type="Gene3D" id="3.40.50.720">
    <property type="entry name" value="NAD(P)-binding Rossmann-like Domain"/>
    <property type="match status" value="1"/>
</dbReference>
<dbReference type="Pfam" id="PF06971">
    <property type="entry name" value="Put_DNA-bind_N"/>
    <property type="match status" value="1"/>
</dbReference>
<dbReference type="Pfam" id="PF02629">
    <property type="entry name" value="CoA_binding"/>
    <property type="match status" value="1"/>
</dbReference>
<dbReference type="NCBIfam" id="NF003989">
    <property type="entry name" value="PRK05472.1-3"/>
    <property type="match status" value="1"/>
</dbReference>
<keyword evidence="6 7" id="KW-0804">Transcription</keyword>
<accession>A0A8J6NMI8</accession>
<keyword evidence="3 7" id="KW-0805">Transcription regulation</keyword>
<protein>
    <recommendedName>
        <fullName evidence="7">Redox-sensing transcriptional repressor Rex</fullName>
    </recommendedName>
</protein>
<dbReference type="InterPro" id="IPR036390">
    <property type="entry name" value="WH_DNA-bd_sf"/>
</dbReference>
<dbReference type="InterPro" id="IPR022876">
    <property type="entry name" value="Tscrpt_rep_Rex"/>
</dbReference>
<evidence type="ECO:0000256" key="4">
    <source>
        <dbReference type="ARBA" id="ARBA00023027"/>
    </source>
</evidence>
<dbReference type="HAMAP" id="MF_01131">
    <property type="entry name" value="Rex"/>
    <property type="match status" value="1"/>
</dbReference>
<dbReference type="GO" id="GO:0003677">
    <property type="term" value="F:DNA binding"/>
    <property type="evidence" value="ECO:0007669"/>
    <property type="project" value="UniProtKB-UniRule"/>
</dbReference>
<dbReference type="EMBL" id="JACNJN010000127">
    <property type="protein sequence ID" value="MBC8335890.1"/>
    <property type="molecule type" value="Genomic_DNA"/>
</dbReference>
<dbReference type="InterPro" id="IPR058236">
    <property type="entry name" value="Rex_actinobacterial-type"/>
</dbReference>
<evidence type="ECO:0000313" key="9">
    <source>
        <dbReference type="EMBL" id="MBC8335890.1"/>
    </source>
</evidence>
<comment type="similarity">
    <text evidence="7">Belongs to the transcriptional regulatory Rex family.</text>
</comment>
<comment type="caution">
    <text evidence="9">The sequence shown here is derived from an EMBL/GenBank/DDBJ whole genome shotgun (WGS) entry which is preliminary data.</text>
</comment>
<dbReference type="SUPFAM" id="SSF51735">
    <property type="entry name" value="NAD(P)-binding Rossmann-fold domains"/>
    <property type="match status" value="1"/>
</dbReference>
<evidence type="ECO:0000256" key="1">
    <source>
        <dbReference type="ARBA" id="ARBA00022490"/>
    </source>
</evidence>
<dbReference type="SMART" id="SM00881">
    <property type="entry name" value="CoA_binding"/>
    <property type="match status" value="1"/>
</dbReference>
<gene>
    <name evidence="7" type="primary">rex</name>
    <name evidence="9" type="ORF">H8E29_11530</name>
</gene>
<dbReference type="NCBIfam" id="NF003992">
    <property type="entry name" value="PRK05472.2-1"/>
    <property type="match status" value="1"/>
</dbReference>
<dbReference type="NCBIfam" id="NF003996">
    <property type="entry name" value="PRK05472.2-5"/>
    <property type="match status" value="1"/>
</dbReference>
<name>A0A8J6NMI8_9CHLR</name>
<keyword evidence="1 7" id="KW-0963">Cytoplasm</keyword>
<dbReference type="PANTHER" id="PTHR35786">
    <property type="entry name" value="REDOX-SENSING TRANSCRIPTIONAL REPRESSOR REX"/>
    <property type="match status" value="1"/>
</dbReference>
<dbReference type="GO" id="GO:0005737">
    <property type="term" value="C:cytoplasm"/>
    <property type="evidence" value="ECO:0007669"/>
    <property type="project" value="UniProtKB-SubCell"/>
</dbReference>
<evidence type="ECO:0000256" key="5">
    <source>
        <dbReference type="ARBA" id="ARBA00023125"/>
    </source>
</evidence>
<reference evidence="9 10" key="1">
    <citation type="submission" date="2020-08" db="EMBL/GenBank/DDBJ databases">
        <title>Bridging the membrane lipid divide: bacteria of the FCB group superphylum have the potential to synthesize archaeal ether lipids.</title>
        <authorList>
            <person name="Villanueva L."/>
            <person name="Von Meijenfeldt F.A.B."/>
            <person name="Westbye A.B."/>
            <person name="Yadav S."/>
            <person name="Hopmans E.C."/>
            <person name="Dutilh B.E."/>
            <person name="Sinninghe Damste J.S."/>
        </authorList>
    </citation>
    <scope>NUCLEOTIDE SEQUENCE [LARGE SCALE GENOMIC DNA]</scope>
    <source>
        <strain evidence="9">NIOZ-UU36</strain>
    </source>
</reference>
<dbReference type="Gene3D" id="1.10.10.10">
    <property type="entry name" value="Winged helix-like DNA-binding domain superfamily/Winged helix DNA-binding domain"/>
    <property type="match status" value="1"/>
</dbReference>
<keyword evidence="2 7" id="KW-0678">Repressor</keyword>
<evidence type="ECO:0000259" key="8">
    <source>
        <dbReference type="SMART" id="SM00881"/>
    </source>
</evidence>
<dbReference type="SUPFAM" id="SSF46785">
    <property type="entry name" value="Winged helix' DNA-binding domain"/>
    <property type="match status" value="1"/>
</dbReference>
<dbReference type="InterPro" id="IPR036291">
    <property type="entry name" value="NAD(P)-bd_dom_sf"/>
</dbReference>
<dbReference type="GO" id="GO:0051775">
    <property type="term" value="P:response to redox state"/>
    <property type="evidence" value="ECO:0007669"/>
    <property type="project" value="InterPro"/>
</dbReference>
<dbReference type="InterPro" id="IPR009718">
    <property type="entry name" value="Rex_DNA-bd_C_dom"/>
</dbReference>
<organism evidence="9 10">
    <name type="scientific">Candidatus Desulfolinea nitratireducens</name>
    <dbReference type="NCBI Taxonomy" id="2841698"/>
    <lineage>
        <taxon>Bacteria</taxon>
        <taxon>Bacillati</taxon>
        <taxon>Chloroflexota</taxon>
        <taxon>Anaerolineae</taxon>
        <taxon>Anaerolineales</taxon>
        <taxon>Anaerolineales incertae sedis</taxon>
        <taxon>Candidatus Desulfolinea</taxon>
    </lineage>
</organism>
<dbReference type="InterPro" id="IPR036388">
    <property type="entry name" value="WH-like_DNA-bd_sf"/>
</dbReference>
<evidence type="ECO:0000256" key="6">
    <source>
        <dbReference type="ARBA" id="ARBA00023163"/>
    </source>
</evidence>
<dbReference type="InterPro" id="IPR003781">
    <property type="entry name" value="CoA-bd"/>
</dbReference>
<feature type="DNA-binding region" description="H-T-H motif" evidence="7">
    <location>
        <begin position="16"/>
        <end position="55"/>
    </location>
</feature>
<dbReference type="GO" id="GO:0003700">
    <property type="term" value="F:DNA-binding transcription factor activity"/>
    <property type="evidence" value="ECO:0007669"/>
    <property type="project" value="UniProtKB-UniRule"/>
</dbReference>
<comment type="subcellular location">
    <subcellularLocation>
        <location evidence="7">Cytoplasm</location>
    </subcellularLocation>
</comment>
<dbReference type="GO" id="GO:0045892">
    <property type="term" value="P:negative regulation of DNA-templated transcription"/>
    <property type="evidence" value="ECO:0007669"/>
    <property type="project" value="InterPro"/>
</dbReference>
<feature type="domain" description="CoA-binding" evidence="8">
    <location>
        <begin position="79"/>
        <end position="180"/>
    </location>
</feature>
<dbReference type="NCBIfam" id="NF003995">
    <property type="entry name" value="PRK05472.2-4"/>
    <property type="match status" value="1"/>
</dbReference>
<comment type="function">
    <text evidence="7">Modulates transcription in response to changes in cellular NADH/NAD(+) redox state.</text>
</comment>
<sequence length="205" mass="22863">MEKKKIPDIIIGRLPLYLRALNRMAANGSAISSSKELGEWVGISAAQIRKDISQFGEFGKQGTGYNIEFLSRKIREILNIDRIWDVAIIGMGDIGHGLTEYQGFRNRGFQVTLVFDNSPEKIGTKIGDLAVQDTADMVDTINKTDVKIAMIAVPADHAQTVADELLKTGVKAILNYAPIRINVPDNIRVQYIDPATHLQWMTYYL</sequence>
<feature type="binding site" evidence="7">
    <location>
        <begin position="90"/>
        <end position="95"/>
    </location>
    <ligand>
        <name>NAD(+)</name>
        <dbReference type="ChEBI" id="CHEBI:57540"/>
    </ligand>
</feature>
<proteinExistence type="inferred from homology"/>
<evidence type="ECO:0000256" key="2">
    <source>
        <dbReference type="ARBA" id="ARBA00022491"/>
    </source>
</evidence>
<dbReference type="Proteomes" id="UP000614469">
    <property type="component" value="Unassembled WGS sequence"/>
</dbReference>
<keyword evidence="5 7" id="KW-0238">DNA-binding</keyword>
<comment type="subunit">
    <text evidence="7">Homodimer.</text>
</comment>
<dbReference type="NCBIfam" id="NF003994">
    <property type="entry name" value="PRK05472.2-3"/>
    <property type="match status" value="1"/>
</dbReference>
<evidence type="ECO:0000313" key="10">
    <source>
        <dbReference type="Proteomes" id="UP000614469"/>
    </source>
</evidence>
<dbReference type="NCBIfam" id="NF003993">
    <property type="entry name" value="PRK05472.2-2"/>
    <property type="match status" value="1"/>
</dbReference>
<dbReference type="PANTHER" id="PTHR35786:SF1">
    <property type="entry name" value="REDOX-SENSING TRANSCRIPTIONAL REPRESSOR REX 1"/>
    <property type="match status" value="1"/>
</dbReference>